<dbReference type="HOGENOM" id="CLU_2551427_0_0_5"/>
<reference evidence="2" key="1">
    <citation type="submission" date="2009-11" db="EMBL/GenBank/DDBJ databases">
        <title>Genome sequencing of Bartonella species and comparative genomics.</title>
        <authorList>
            <person name="Engel P."/>
            <person name="Salzburger W."/>
            <person name="Marius L."/>
            <person name="Chao-Chin C."/>
            <person name="Soichi M."/>
            <person name="Christa L."/>
            <person name="Alexandra C."/>
            <person name="Aurelie L."/>
            <person name="Claudine M."/>
            <person name="Stephan S.C."/>
            <person name="Christoph D."/>
        </authorList>
    </citation>
    <scope>NUCLEOTIDE SEQUENCE [LARGE SCALE GENOMIC DNA]</scope>
    <source>
        <strain evidence="2">CIP 104772 / 73</strain>
    </source>
</reference>
<protein>
    <submittedName>
        <fullName evidence="1">Uncharacterized protein</fullName>
    </submittedName>
</protein>
<dbReference type="Proteomes" id="UP000009101">
    <property type="component" value="Chromosome"/>
</dbReference>
<proteinExistence type="predicted"/>
<dbReference type="EMBL" id="FN645454">
    <property type="protein sequence ID" value="CBI76803.1"/>
    <property type="molecule type" value="Genomic_DNA"/>
</dbReference>
<dbReference type="AlphaFoldDB" id="E6YIW5"/>
<keyword evidence="2" id="KW-1185">Reference proteome</keyword>
<organism evidence="1 2">
    <name type="scientific">Bartonella clarridgeiae (strain CCUG 45776 / CIP 104772 / 73)</name>
    <dbReference type="NCBI Taxonomy" id="696125"/>
    <lineage>
        <taxon>Bacteria</taxon>
        <taxon>Pseudomonadati</taxon>
        <taxon>Pseudomonadota</taxon>
        <taxon>Alphaproteobacteria</taxon>
        <taxon>Hyphomicrobiales</taxon>
        <taxon>Bartonellaceae</taxon>
        <taxon>Bartonella</taxon>
    </lineage>
</organism>
<sequence>METLVLQMPQRNCFRVKEILSVSKIQIIKIEQSFRLYLTIKLSNDVINGYDNIIKNIRSILTDLKIEENKFKEIPKTPKDIN</sequence>
<name>E6YIW5_BARC7</name>
<accession>E6YIW5</accession>
<dbReference type="KEGG" id="bcd:BARCL_1122"/>
<gene>
    <name evidence="1" type="ordered locus">BARCL_1122</name>
</gene>
<evidence type="ECO:0000313" key="1">
    <source>
        <dbReference type="EMBL" id="CBI76803.1"/>
    </source>
</evidence>
<reference evidence="1 2" key="2">
    <citation type="journal article" date="2011" name="PLoS Genet.">
        <title>Parallel evolution of a type IV secretion system in radiating lineages of the host-restricted bacterial pathogen Bartonella.</title>
        <authorList>
            <person name="Engel P."/>
            <person name="Salzburger W."/>
            <person name="Liesch M."/>
            <person name="Chang C.C."/>
            <person name="Maruyama S."/>
            <person name="Lanz C."/>
            <person name="Calteau A."/>
            <person name="Lajus A."/>
            <person name="Medigue C."/>
            <person name="Schuster S.C."/>
            <person name="Dehio C."/>
        </authorList>
    </citation>
    <scope>NUCLEOTIDE SEQUENCE [LARGE SCALE GENOMIC DNA]</scope>
    <source>
        <strain evidence="2">CIP 104772 / 73</strain>
    </source>
</reference>
<evidence type="ECO:0000313" key="2">
    <source>
        <dbReference type="Proteomes" id="UP000009101"/>
    </source>
</evidence>